<dbReference type="Gene3D" id="3.40.50.20">
    <property type="match status" value="1"/>
</dbReference>
<feature type="domain" description="ATP-grasp" evidence="3">
    <location>
        <begin position="191"/>
        <end position="389"/>
    </location>
</feature>
<dbReference type="SUPFAM" id="SSF56059">
    <property type="entry name" value="Glutathione synthetase ATP-binding domain-like"/>
    <property type="match status" value="1"/>
</dbReference>
<dbReference type="EMBL" id="JAFJYH010000422">
    <property type="protein sequence ID" value="KAG4411979.1"/>
    <property type="molecule type" value="Genomic_DNA"/>
</dbReference>
<organism evidence="4 5">
    <name type="scientific">Cadophora malorum</name>
    <dbReference type="NCBI Taxonomy" id="108018"/>
    <lineage>
        <taxon>Eukaryota</taxon>
        <taxon>Fungi</taxon>
        <taxon>Dikarya</taxon>
        <taxon>Ascomycota</taxon>
        <taxon>Pezizomycotina</taxon>
        <taxon>Leotiomycetes</taxon>
        <taxon>Helotiales</taxon>
        <taxon>Ploettnerulaceae</taxon>
        <taxon>Cadophora</taxon>
    </lineage>
</organism>
<keyword evidence="2" id="KW-0472">Membrane</keyword>
<dbReference type="InterPro" id="IPR011761">
    <property type="entry name" value="ATP-grasp"/>
</dbReference>
<feature type="transmembrane region" description="Helical" evidence="2">
    <location>
        <begin position="20"/>
        <end position="41"/>
    </location>
</feature>
<dbReference type="GO" id="GO:0005524">
    <property type="term" value="F:ATP binding"/>
    <property type="evidence" value="ECO:0007669"/>
    <property type="project" value="UniProtKB-UniRule"/>
</dbReference>
<sequence>MPLTAGSPIWLHFLENAALISLAVILSPLCTFIATLSSILSPHTRFARQIRQQRQWRSESARGRPRTVLVTGVGMSKGLFIARAFYQAGYTVIGADFEPFYIPVCGRFSRALKSFYRLSKPSSNCDARAYISSLLGVIKTENVDLWISCSGVASAVEDGEAAEAVQSMTSCRVVQFGVDMTGLLHEKHSFIKNTERLGLNVPETHSITSIDEGMRLLHPENAYLDKVFIMKSVGLDDSIGADMTLLPFSQMKWTRTHLVTLRPSPSRPFVLQQFISGPEYCTHSIVIRGKVVAFTCCPSAELLMHYKALPTSSEIFGTLLKYTQMYAEKMGSNMTGHFSIDFLLDHESAEKDLMKKVYPIECNPRAHTAVVLFAEQSVQMAEAYMAIFSSKNDPKTIPFTVFTSSDTGYYWVGHDFVTQFILPLATFATFKTPFSHLRHNWTEFFQHLVYWRDGTFEVWDPWPFWALYCVYWPCIFASRMLTGRKWSRCNVSTTKVFDC</sequence>
<keyword evidence="2" id="KW-1133">Transmembrane helix</keyword>
<dbReference type="AlphaFoldDB" id="A0A8H7SYQ3"/>
<dbReference type="Proteomes" id="UP000664132">
    <property type="component" value="Unassembled WGS sequence"/>
</dbReference>
<evidence type="ECO:0000313" key="4">
    <source>
        <dbReference type="EMBL" id="KAG4411979.1"/>
    </source>
</evidence>
<keyword evidence="5" id="KW-1185">Reference proteome</keyword>
<evidence type="ECO:0000256" key="2">
    <source>
        <dbReference type="SAM" id="Phobius"/>
    </source>
</evidence>
<protein>
    <recommendedName>
        <fullName evidence="3">ATP-grasp domain-containing protein</fullName>
    </recommendedName>
</protein>
<evidence type="ECO:0000259" key="3">
    <source>
        <dbReference type="PROSITE" id="PS50975"/>
    </source>
</evidence>
<dbReference type="OrthoDB" id="186626at2759"/>
<dbReference type="InterPro" id="IPR036291">
    <property type="entry name" value="NAD(P)-bd_dom_sf"/>
</dbReference>
<reference evidence="4" key="1">
    <citation type="submission" date="2021-02" db="EMBL/GenBank/DDBJ databases">
        <title>Genome sequence Cadophora malorum strain M34.</title>
        <authorList>
            <person name="Stefanovic E."/>
            <person name="Vu D."/>
            <person name="Scully C."/>
            <person name="Dijksterhuis J."/>
            <person name="Roader J."/>
            <person name="Houbraken J."/>
        </authorList>
    </citation>
    <scope>NUCLEOTIDE SEQUENCE</scope>
    <source>
        <strain evidence="4">M34</strain>
    </source>
</reference>
<keyword evidence="1" id="KW-0067">ATP-binding</keyword>
<accession>A0A8H7SYQ3</accession>
<evidence type="ECO:0000313" key="5">
    <source>
        <dbReference type="Proteomes" id="UP000664132"/>
    </source>
</evidence>
<dbReference type="GO" id="GO:0046872">
    <property type="term" value="F:metal ion binding"/>
    <property type="evidence" value="ECO:0007669"/>
    <property type="project" value="InterPro"/>
</dbReference>
<comment type="caution">
    <text evidence="4">The sequence shown here is derived from an EMBL/GenBank/DDBJ whole genome shotgun (WGS) entry which is preliminary data.</text>
</comment>
<name>A0A8H7SYQ3_9HELO</name>
<dbReference type="SUPFAM" id="SSF51735">
    <property type="entry name" value="NAD(P)-binding Rossmann-fold domains"/>
    <property type="match status" value="1"/>
</dbReference>
<dbReference type="PROSITE" id="PS50975">
    <property type="entry name" value="ATP_GRASP"/>
    <property type="match status" value="1"/>
</dbReference>
<dbReference type="Gene3D" id="3.30.470.20">
    <property type="entry name" value="ATP-grasp fold, B domain"/>
    <property type="match status" value="1"/>
</dbReference>
<proteinExistence type="predicted"/>
<keyword evidence="1" id="KW-0547">Nucleotide-binding</keyword>
<gene>
    <name evidence="4" type="ORF">IFR04_014885</name>
</gene>
<keyword evidence="2" id="KW-0812">Transmembrane</keyword>
<evidence type="ECO:0000256" key="1">
    <source>
        <dbReference type="PROSITE-ProRule" id="PRU00409"/>
    </source>
</evidence>